<dbReference type="AlphaFoldDB" id="A0A979GAC1"/>
<protein>
    <submittedName>
        <fullName evidence="1">Uncharacterized protein</fullName>
    </submittedName>
</protein>
<reference evidence="2" key="1">
    <citation type="submission" date="2009-08" db="EMBL/GenBank/DDBJ databases">
        <title>The complete genome of Chitinophaga pinensis DSM 2588.</title>
        <authorList>
            <consortium name="US DOE Joint Genome Institute (JGI-PGF)"/>
            <person name="Lucas S."/>
            <person name="Copeland A."/>
            <person name="Lapidus A."/>
            <person name="Glavina del Rio T."/>
            <person name="Dalin E."/>
            <person name="Tice H."/>
            <person name="Bruce D."/>
            <person name="Goodwin L."/>
            <person name="Pitluck S."/>
            <person name="Kyrpides N."/>
            <person name="Mavromatis K."/>
            <person name="Ivanova N."/>
            <person name="Mikhailova N."/>
            <person name="Sims D."/>
            <person name="Meinche L."/>
            <person name="Brettin T."/>
            <person name="Detter J.C."/>
            <person name="Han C."/>
            <person name="Larimer F."/>
            <person name="Land M."/>
            <person name="Hauser L."/>
            <person name="Markowitz V."/>
            <person name="Cheng J.-F."/>
            <person name="Hugenholtz P."/>
            <person name="Woyke T."/>
            <person name="Wu D."/>
            <person name="Spring S."/>
            <person name="Klenk H.-P."/>
            <person name="Eisen J.A."/>
        </authorList>
    </citation>
    <scope>NUCLEOTIDE SEQUENCE [LARGE SCALE GENOMIC DNA]</scope>
    <source>
        <strain evidence="2">ATCC 43595 / DSM 2588 / LMG 13176 / NBRC 15968 / NCIMB 11800 / UQM 2034</strain>
    </source>
</reference>
<reference evidence="1 2" key="2">
    <citation type="journal article" date="2010" name="Stand. Genomic Sci.">
        <title>Complete genome sequence of Chitinophaga pinensis type strain (UQM 2034).</title>
        <authorList>
            <person name="Glavina Del Rio T."/>
            <person name="Abt B."/>
            <person name="Spring S."/>
            <person name="Lapidus A."/>
            <person name="Nolan M."/>
            <person name="Tice H."/>
            <person name="Copeland A."/>
            <person name="Cheng J.F."/>
            <person name="Chen F."/>
            <person name="Bruce D."/>
            <person name="Goodwin L."/>
            <person name="Pitluck S."/>
            <person name="Ivanova N."/>
            <person name="Mavromatis K."/>
            <person name="Mikhailova N."/>
            <person name="Pati A."/>
            <person name="Chen A."/>
            <person name="Palaniappan K."/>
            <person name="Land M."/>
            <person name="Hauser L."/>
            <person name="Chang Y.J."/>
            <person name="Jeffries C.D."/>
            <person name="Chain P."/>
            <person name="Saunders E."/>
            <person name="Detter J.C."/>
            <person name="Brettin T."/>
            <person name="Rohde M."/>
            <person name="Goker M."/>
            <person name="Bristow J."/>
            <person name="Eisen J.A."/>
            <person name="Markowitz V."/>
            <person name="Hugenholtz P."/>
            <person name="Kyrpides N.C."/>
            <person name="Klenk H.P."/>
            <person name="Lucas S."/>
        </authorList>
    </citation>
    <scope>NUCLEOTIDE SEQUENCE [LARGE SCALE GENOMIC DNA]</scope>
    <source>
        <strain evidence="2">ATCC 43595 / DSM 2588 / LMG 13176 / NBRC 15968 / NCIMB 11800 / UQM 2034</strain>
    </source>
</reference>
<evidence type="ECO:0000313" key="1">
    <source>
        <dbReference type="EMBL" id="ACU63735.1"/>
    </source>
</evidence>
<evidence type="ECO:0000313" key="2">
    <source>
        <dbReference type="Proteomes" id="UP000002215"/>
    </source>
</evidence>
<gene>
    <name evidence="1" type="ordered locus">Cpin_6330</name>
</gene>
<accession>A0A979GAC1</accession>
<proteinExistence type="predicted"/>
<dbReference type="Proteomes" id="UP000002215">
    <property type="component" value="Chromosome"/>
</dbReference>
<dbReference type="EMBL" id="CP001699">
    <property type="protein sequence ID" value="ACU63735.1"/>
    <property type="molecule type" value="Genomic_DNA"/>
</dbReference>
<organism evidence="1 2">
    <name type="scientific">Chitinophaga pinensis (strain ATCC 43595 / DSM 2588 / LMG 13176 / NBRC 15968 / NCIMB 11800 / UQM 2034)</name>
    <dbReference type="NCBI Taxonomy" id="485918"/>
    <lineage>
        <taxon>Bacteria</taxon>
        <taxon>Pseudomonadati</taxon>
        <taxon>Bacteroidota</taxon>
        <taxon>Chitinophagia</taxon>
        <taxon>Chitinophagales</taxon>
        <taxon>Chitinophagaceae</taxon>
        <taxon>Chitinophaga</taxon>
    </lineage>
</organism>
<sequence>MTVIGDRHLPDKIGYADINRFGLDLAVMIC</sequence>
<dbReference type="KEGG" id="cpi:Cpin_6330"/>
<name>A0A979GAC1_CHIPD</name>